<evidence type="ECO:0000256" key="1">
    <source>
        <dbReference type="ARBA" id="ARBA00022793"/>
    </source>
</evidence>
<dbReference type="PANTHER" id="PTHR14359">
    <property type="entry name" value="HOMO-OLIGOMERIC FLAVIN CONTAINING CYS DECARBOXYLASE FAMILY"/>
    <property type="match status" value="1"/>
</dbReference>
<comment type="similarity">
    <text evidence="3 4">In the N-terminal section; belongs to the HFCD (homo-oligomeric flavin containing Cys decarboxylase) superfamily.</text>
</comment>
<comment type="catalytic activity">
    <reaction evidence="3 4">
        <text>N-[(R)-4-phosphopantothenoyl]-L-cysteine + H(+) = (R)-4'-phosphopantetheine + CO2</text>
        <dbReference type="Rhea" id="RHEA:16793"/>
        <dbReference type="ChEBI" id="CHEBI:15378"/>
        <dbReference type="ChEBI" id="CHEBI:16526"/>
        <dbReference type="ChEBI" id="CHEBI:59458"/>
        <dbReference type="ChEBI" id="CHEBI:61723"/>
        <dbReference type="EC" id="4.1.1.36"/>
    </reaction>
</comment>
<keyword evidence="1 3" id="KW-0210">Decarboxylase</keyword>
<evidence type="ECO:0000256" key="2">
    <source>
        <dbReference type="ARBA" id="ARBA00023239"/>
    </source>
</evidence>
<keyword evidence="8" id="KW-1185">Reference proteome</keyword>
<dbReference type="Pfam" id="PF04127">
    <property type="entry name" value="DFP"/>
    <property type="match status" value="1"/>
</dbReference>
<dbReference type="HAMAP" id="MF_02225">
    <property type="entry name" value="CoaBC"/>
    <property type="match status" value="1"/>
</dbReference>
<dbReference type="GO" id="GO:0004632">
    <property type="term" value="F:phosphopantothenate--cysteine ligase activity"/>
    <property type="evidence" value="ECO:0007669"/>
    <property type="project" value="UniProtKB-EC"/>
</dbReference>
<feature type="binding site" evidence="3">
    <location>
        <position position="336"/>
    </location>
    <ligand>
        <name>CTP</name>
        <dbReference type="ChEBI" id="CHEBI:37563"/>
    </ligand>
</feature>
<dbReference type="RefSeq" id="WP_315574254.1">
    <property type="nucleotide sequence ID" value="NZ_JARDXH010000001.1"/>
</dbReference>
<dbReference type="NCBIfam" id="TIGR00521">
    <property type="entry name" value="coaBC_dfp"/>
    <property type="match status" value="1"/>
</dbReference>
<comment type="cofactor">
    <cofactor evidence="3">
        <name>FMN</name>
        <dbReference type="ChEBI" id="CHEBI:58210"/>
    </cofactor>
    <text evidence="3">Binds 1 FMN per subunit.</text>
</comment>
<comment type="function">
    <text evidence="4">Catalyzes two steps in the biosynthesis of coenzyme A. In the first step cysteine is conjugated to 4'-phosphopantothenate to form 4-phosphopantothenoylcysteine, in the latter compound is decarboxylated to form 4'-phosphopantotheine.</text>
</comment>
<comment type="pathway">
    <text evidence="3 4">Cofactor biosynthesis; coenzyme A biosynthesis; CoA from (R)-pantothenate: step 2/5.</text>
</comment>
<evidence type="ECO:0000259" key="5">
    <source>
        <dbReference type="Pfam" id="PF02441"/>
    </source>
</evidence>
<dbReference type="PANTHER" id="PTHR14359:SF6">
    <property type="entry name" value="PHOSPHOPANTOTHENOYLCYSTEINE DECARBOXYLASE"/>
    <property type="match status" value="1"/>
</dbReference>
<keyword evidence="3" id="KW-0460">Magnesium</keyword>
<dbReference type="EMBL" id="JAVNWW010000004">
    <property type="protein sequence ID" value="MDU0809116.1"/>
    <property type="molecule type" value="Genomic_DNA"/>
</dbReference>
<feature type="binding site" evidence="3">
    <location>
        <position position="287"/>
    </location>
    <ligand>
        <name>CTP</name>
        <dbReference type="ChEBI" id="CHEBI:37563"/>
    </ligand>
</feature>
<evidence type="ECO:0000313" key="7">
    <source>
        <dbReference type="EMBL" id="MDU0809116.1"/>
    </source>
</evidence>
<name>A0ABU3TTC0_9BACT</name>
<reference evidence="7 8" key="1">
    <citation type="submission" date="2023-09" db="EMBL/GenBank/DDBJ databases">
        <title>Aquirufa genomes.</title>
        <authorList>
            <person name="Pitt A."/>
        </authorList>
    </citation>
    <scope>NUCLEOTIDE SEQUENCE [LARGE SCALE GENOMIC DNA]</scope>
    <source>
        <strain evidence="7 8">LEOWEIH-7C</strain>
    </source>
</reference>
<dbReference type="Gene3D" id="3.40.50.1950">
    <property type="entry name" value="Flavin prenyltransferase-like"/>
    <property type="match status" value="1"/>
</dbReference>
<comment type="caution">
    <text evidence="3">Lacks conserved residue(s) required for the propagation of feature annotation.</text>
</comment>
<dbReference type="SUPFAM" id="SSF102645">
    <property type="entry name" value="CoaB-like"/>
    <property type="match status" value="1"/>
</dbReference>
<feature type="region of interest" description="Phosphopantothenoylcysteine decarboxylase" evidence="3">
    <location>
        <begin position="1"/>
        <end position="187"/>
    </location>
</feature>
<evidence type="ECO:0000313" key="8">
    <source>
        <dbReference type="Proteomes" id="UP001249959"/>
    </source>
</evidence>
<keyword evidence="3" id="KW-0479">Metal-binding</keyword>
<dbReference type="InterPro" id="IPR005252">
    <property type="entry name" value="CoaBC"/>
</dbReference>
<organism evidence="7 8">
    <name type="scientific">Aquirufa regiilacus</name>
    <dbReference type="NCBI Taxonomy" id="3024868"/>
    <lineage>
        <taxon>Bacteria</taxon>
        <taxon>Pseudomonadati</taxon>
        <taxon>Bacteroidota</taxon>
        <taxon>Cytophagia</taxon>
        <taxon>Cytophagales</taxon>
        <taxon>Flectobacillaceae</taxon>
        <taxon>Aquirufa</taxon>
    </lineage>
</organism>
<comment type="cofactor">
    <cofactor evidence="3">
        <name>Mg(2+)</name>
        <dbReference type="ChEBI" id="CHEBI:18420"/>
    </cofactor>
</comment>
<evidence type="ECO:0000259" key="6">
    <source>
        <dbReference type="Pfam" id="PF04127"/>
    </source>
</evidence>
<feature type="binding site" evidence="3">
    <location>
        <position position="277"/>
    </location>
    <ligand>
        <name>CTP</name>
        <dbReference type="ChEBI" id="CHEBI:37563"/>
    </ligand>
</feature>
<feature type="domain" description="Flavoprotein" evidence="5">
    <location>
        <begin position="5"/>
        <end position="175"/>
    </location>
</feature>
<gene>
    <name evidence="3 7" type="primary">coaBC</name>
    <name evidence="7" type="ORF">PQG45_08740</name>
</gene>
<protein>
    <recommendedName>
        <fullName evidence="3">Coenzyme A biosynthesis bifunctional protein CoaBC</fullName>
    </recommendedName>
    <alternativeName>
        <fullName evidence="3">DNA/pantothenate metabolism flavoprotein</fullName>
    </alternativeName>
    <alternativeName>
        <fullName evidence="3">Phosphopantothenoylcysteine synthetase/decarboxylase</fullName>
        <shortName evidence="3">PPCS-PPCDC</shortName>
    </alternativeName>
    <domain>
        <recommendedName>
            <fullName evidence="3">Phosphopantothenoylcysteine decarboxylase</fullName>
            <shortName evidence="3">PPC decarboxylase</shortName>
            <shortName evidence="3">PPC-DC</shortName>
            <ecNumber evidence="3">4.1.1.36</ecNumber>
        </recommendedName>
        <alternativeName>
            <fullName evidence="3">CoaC</fullName>
        </alternativeName>
    </domain>
    <domain>
        <recommendedName>
            <fullName evidence="3">Phosphopantothenate--cysteine ligase</fullName>
            <ecNumber evidence="3">6.3.2.5</ecNumber>
        </recommendedName>
        <alternativeName>
            <fullName evidence="3">CoaB</fullName>
        </alternativeName>
        <alternativeName>
            <fullName evidence="3">Phosphopantothenoylcysteine synthetase</fullName>
            <shortName evidence="3">PPC synthetase</shortName>
            <shortName evidence="3">PPC-S</shortName>
        </alternativeName>
    </domain>
</protein>
<dbReference type="EC" id="4.1.1.36" evidence="3"/>
<dbReference type="EC" id="6.3.2.5" evidence="3"/>
<feature type="domain" description="DNA/pantothenate metabolism flavoprotein C-terminal" evidence="6">
    <location>
        <begin position="184"/>
        <end position="392"/>
    </location>
</feature>
<feature type="region of interest" description="Phosphopantothenate--cysteine ligase" evidence="3">
    <location>
        <begin position="188"/>
        <end position="397"/>
    </location>
</feature>
<evidence type="ECO:0000256" key="3">
    <source>
        <dbReference type="HAMAP-Rule" id="MF_02225"/>
    </source>
</evidence>
<comment type="caution">
    <text evidence="7">The sequence shown here is derived from an EMBL/GenBank/DDBJ whole genome shotgun (WGS) entry which is preliminary data.</text>
</comment>
<keyword evidence="3 4" id="KW-0436">Ligase</keyword>
<proteinExistence type="inferred from homology"/>
<keyword evidence="2 3" id="KW-0456">Lyase</keyword>
<comment type="pathway">
    <text evidence="3 4">Cofactor biosynthesis; coenzyme A biosynthesis; CoA from (R)-pantothenate: step 3/5.</text>
</comment>
<dbReference type="InterPro" id="IPR003382">
    <property type="entry name" value="Flavoprotein"/>
</dbReference>
<dbReference type="InterPro" id="IPR035929">
    <property type="entry name" value="CoaB-like_sf"/>
</dbReference>
<evidence type="ECO:0000256" key="4">
    <source>
        <dbReference type="RuleBase" id="RU364078"/>
    </source>
</evidence>
<dbReference type="Proteomes" id="UP001249959">
    <property type="component" value="Unassembled WGS sequence"/>
</dbReference>
<dbReference type="InterPro" id="IPR036551">
    <property type="entry name" value="Flavin_trans-like"/>
</dbReference>
<accession>A0ABU3TTC0</accession>
<keyword evidence="3 4" id="KW-0288">FMN</keyword>
<comment type="similarity">
    <text evidence="3 4">In the C-terminal section; belongs to the PPC synthetase family.</text>
</comment>
<feature type="binding site" evidence="3">
    <location>
        <position position="340"/>
    </location>
    <ligand>
        <name>CTP</name>
        <dbReference type="ChEBI" id="CHEBI:37563"/>
    </ligand>
</feature>
<sequence length="397" mass="43039">MLQGKRIILGITGSIAAYKCIMLVRLLTKQGAEVRVVMTKAAQDFVSPLVLSTFSKHPVWIEFHEHNNWNNHVELGLWGDLMLIAPATCHTLGKMANGLCDNLVLATFLSARCPVMVAPAMDEDMFLHAATQASLATLRSRGTHVLDVNTGSLASGLSGPGRMTEPEEIIQAMCSQVFRQQDFAGKRVLISAGPTQEALDPVRFISNHSSGKMGIALAEAMYLLGADVTFVAGPMPSKPQYSEIQIIPVTTAAEMETACLAAFSAADICIMAAAVADYRPVQVANEKIKKQMEAWSIDLEKTTDILAQMGALKRSDQVLVGFALETENEEANAKAKLIRKNLDYIVLNSMRDAGAGFGTDTNQVTIFRADGEELQLPLASKNDIALKLCQSLKVWQS</sequence>
<dbReference type="GO" id="GO:0004633">
    <property type="term" value="F:phosphopantothenoylcysteine decarboxylase activity"/>
    <property type="evidence" value="ECO:0007669"/>
    <property type="project" value="UniProtKB-EC"/>
</dbReference>
<dbReference type="InterPro" id="IPR007085">
    <property type="entry name" value="DNA/pantothenate-metab_flavo_C"/>
</dbReference>
<feature type="binding site" evidence="3">
    <location>
        <position position="322"/>
    </location>
    <ligand>
        <name>CTP</name>
        <dbReference type="ChEBI" id="CHEBI:37563"/>
    </ligand>
</feature>
<comment type="function">
    <text evidence="3">Catalyzes two sequential steps in the biosynthesis of coenzyme A. In the first step cysteine is conjugated to 4'-phosphopantothenate to form 4-phosphopantothenoylcysteine. In the second step the latter compound is decarboxylated to form 4'-phosphopantotheine.</text>
</comment>
<dbReference type="Pfam" id="PF02441">
    <property type="entry name" value="Flavoprotein"/>
    <property type="match status" value="1"/>
</dbReference>
<keyword evidence="3" id="KW-0511">Multifunctional enzyme</keyword>
<dbReference type="SUPFAM" id="SSF52507">
    <property type="entry name" value="Homo-oligomeric flavin-containing Cys decarboxylases, HFCD"/>
    <property type="match status" value="1"/>
</dbReference>
<comment type="catalytic activity">
    <reaction evidence="3 4">
        <text>(R)-4'-phosphopantothenate + L-cysteine + CTP = N-[(R)-4-phosphopantothenoyl]-L-cysteine + CMP + diphosphate + H(+)</text>
        <dbReference type="Rhea" id="RHEA:19397"/>
        <dbReference type="ChEBI" id="CHEBI:10986"/>
        <dbReference type="ChEBI" id="CHEBI:15378"/>
        <dbReference type="ChEBI" id="CHEBI:33019"/>
        <dbReference type="ChEBI" id="CHEBI:35235"/>
        <dbReference type="ChEBI" id="CHEBI:37563"/>
        <dbReference type="ChEBI" id="CHEBI:59458"/>
        <dbReference type="ChEBI" id="CHEBI:60377"/>
        <dbReference type="EC" id="6.3.2.5"/>
    </reaction>
</comment>
<dbReference type="Gene3D" id="3.40.50.10300">
    <property type="entry name" value="CoaB-like"/>
    <property type="match status" value="1"/>
</dbReference>
<keyword evidence="3 4" id="KW-0285">Flavoprotein</keyword>